<organism evidence="2 3">
    <name type="scientific">Alkalibacterium putridalgicola</name>
    <dbReference type="NCBI Taxonomy" id="426703"/>
    <lineage>
        <taxon>Bacteria</taxon>
        <taxon>Bacillati</taxon>
        <taxon>Bacillota</taxon>
        <taxon>Bacilli</taxon>
        <taxon>Lactobacillales</taxon>
        <taxon>Carnobacteriaceae</taxon>
        <taxon>Alkalibacterium</taxon>
    </lineage>
</organism>
<accession>A0A1H7U4J6</accession>
<feature type="non-terminal residue" evidence="2">
    <location>
        <position position="1"/>
    </location>
</feature>
<reference evidence="2 3" key="1">
    <citation type="submission" date="2016-10" db="EMBL/GenBank/DDBJ databases">
        <authorList>
            <person name="de Groot N.N."/>
        </authorList>
    </citation>
    <scope>NUCLEOTIDE SEQUENCE [LARGE SCALE GENOMIC DNA]</scope>
    <source>
        <strain evidence="2 3">DSM 19182</strain>
    </source>
</reference>
<sequence>EKLKMDTEDNNDIYKKRSHIVEHPFGTIKRTFGYSYFLGKGLDSANAEAALICVAYNFKRLTKIKKVSEIVELLTA</sequence>
<evidence type="ECO:0000313" key="2">
    <source>
        <dbReference type="EMBL" id="SEL91685.1"/>
    </source>
</evidence>
<dbReference type="InterPro" id="IPR025668">
    <property type="entry name" value="Tnp_DDE_dom"/>
</dbReference>
<protein>
    <submittedName>
        <fullName evidence="2">Transposase DDE domain-containing protein</fullName>
    </submittedName>
</protein>
<dbReference type="RefSeq" id="WP_143058681.1">
    <property type="nucleotide sequence ID" value="NZ_FOBL01000015.1"/>
</dbReference>
<dbReference type="AlphaFoldDB" id="A0A1H7U4J6"/>
<gene>
    <name evidence="2" type="ORF">SAMN04488100_11553</name>
</gene>
<dbReference type="PANTHER" id="PTHR33408:SF2">
    <property type="entry name" value="TRANSPOSASE DDE DOMAIN-CONTAINING PROTEIN"/>
    <property type="match status" value="1"/>
</dbReference>
<evidence type="ECO:0000313" key="3">
    <source>
        <dbReference type="Proteomes" id="UP000198548"/>
    </source>
</evidence>
<dbReference type="PANTHER" id="PTHR33408">
    <property type="entry name" value="TRANSPOSASE"/>
    <property type="match status" value="1"/>
</dbReference>
<name>A0A1H7U4J6_9LACT</name>
<dbReference type="Proteomes" id="UP000198548">
    <property type="component" value="Unassembled WGS sequence"/>
</dbReference>
<dbReference type="EMBL" id="FOBL01000015">
    <property type="protein sequence ID" value="SEL91685.1"/>
    <property type="molecule type" value="Genomic_DNA"/>
</dbReference>
<feature type="domain" description="Transposase DDE" evidence="1">
    <location>
        <begin position="4"/>
        <end position="61"/>
    </location>
</feature>
<evidence type="ECO:0000259" key="1">
    <source>
        <dbReference type="Pfam" id="PF13751"/>
    </source>
</evidence>
<proteinExistence type="predicted"/>
<dbReference type="Pfam" id="PF13751">
    <property type="entry name" value="DDE_Tnp_1_6"/>
    <property type="match status" value="1"/>
</dbReference>